<dbReference type="OrthoDB" id="7432757at2"/>
<proteinExistence type="predicted"/>
<gene>
    <name evidence="1" type="ORF">TMS3_0118810</name>
</gene>
<protein>
    <submittedName>
        <fullName evidence="1">Thermostable hemolysin</fullName>
    </submittedName>
</protein>
<dbReference type="AlphaFoldDB" id="A0A0A1YEL1"/>
<sequence length="229" mass="25191">MDLPWVLHDHAVAQIGHEQPLSLYLAQADNPRRACYQAFIQQRFAAHHGARVRHFMPCLLGLEDASGQLLGVVGLRSAGHAPLFLERYLSQSIETLIAAQHPRHTPRRGQIVEVGNLAAGNPGTARLLIVALTDLLVALGFRWVTFTGPPGLLNSFRRLGLTPLPLAPATPQSMGDELADWGRYYDQLPQVMAGDIYAGHQRLLHVGAYPRLGHRPLYSQEGLPDVACR</sequence>
<dbReference type="SUPFAM" id="SSF55729">
    <property type="entry name" value="Acyl-CoA N-acyltransferases (Nat)"/>
    <property type="match status" value="1"/>
</dbReference>
<comment type="caution">
    <text evidence="1">The sequence shown here is derived from an EMBL/GenBank/DDBJ whole genome shotgun (WGS) entry which is preliminary data.</text>
</comment>
<name>A0A0A1YEL1_9PSED</name>
<dbReference type="Pfam" id="PF12261">
    <property type="entry name" value="T_hemolysin"/>
    <property type="match status" value="1"/>
</dbReference>
<dbReference type="eggNOG" id="ENOG5032S9B">
    <property type="taxonomic scope" value="Bacteria"/>
</dbReference>
<accession>A0A0A1YEL1</accession>
<dbReference type="EMBL" id="AWSQ01000006">
    <property type="protein sequence ID" value="KFX68297.1"/>
    <property type="molecule type" value="Genomic_DNA"/>
</dbReference>
<dbReference type="InterPro" id="IPR016181">
    <property type="entry name" value="Acyl_CoA_acyltransferase"/>
</dbReference>
<dbReference type="Proteomes" id="UP000030063">
    <property type="component" value="Unassembled WGS sequence"/>
</dbReference>
<reference evidence="1 2" key="1">
    <citation type="journal article" date="2014" name="Genome Announc.">
        <title>Draft Genome Sequence of Petroleum Oil-Degrading Marine Bacterium Pseudomonas taeanensis Strain MS-3, Isolated from a Crude Oil-Contaminated Seashore.</title>
        <authorList>
            <person name="Lee S.Y."/>
            <person name="Kim S.H."/>
            <person name="Lee D.G."/>
            <person name="Shin S."/>
            <person name="Yun S.H."/>
            <person name="Choi C.W."/>
            <person name="Chung Y.H."/>
            <person name="Choi J.S."/>
            <person name="Kahng H.Y."/>
            <person name="Kim S.I."/>
        </authorList>
    </citation>
    <scope>NUCLEOTIDE SEQUENCE [LARGE SCALE GENOMIC DNA]</scope>
    <source>
        <strain evidence="1 2">MS-3</strain>
    </source>
</reference>
<keyword evidence="2" id="KW-1185">Reference proteome</keyword>
<dbReference type="RefSeq" id="WP_025166747.1">
    <property type="nucleotide sequence ID" value="NZ_AWSQ01000006.1"/>
</dbReference>
<dbReference type="InterPro" id="IPR022050">
    <property type="entry name" value="T_hemolysin"/>
</dbReference>
<dbReference type="STRING" id="1395571.TMS3_0118810"/>
<evidence type="ECO:0000313" key="1">
    <source>
        <dbReference type="EMBL" id="KFX68297.1"/>
    </source>
</evidence>
<evidence type="ECO:0000313" key="2">
    <source>
        <dbReference type="Proteomes" id="UP000030063"/>
    </source>
</evidence>
<organism evidence="1 2">
    <name type="scientific">Pseudomonas taeanensis MS-3</name>
    <dbReference type="NCBI Taxonomy" id="1395571"/>
    <lineage>
        <taxon>Bacteria</taxon>
        <taxon>Pseudomonadati</taxon>
        <taxon>Pseudomonadota</taxon>
        <taxon>Gammaproteobacteria</taxon>
        <taxon>Pseudomonadales</taxon>
        <taxon>Pseudomonadaceae</taxon>
        <taxon>Pseudomonas</taxon>
    </lineage>
</organism>